<proteinExistence type="predicted"/>
<dbReference type="Pfam" id="PF01614">
    <property type="entry name" value="IclR_C"/>
    <property type="match status" value="1"/>
</dbReference>
<reference evidence="9" key="1">
    <citation type="submission" date="2016-02" db="EMBL/GenBank/DDBJ databases">
        <authorList>
            <person name="Rodrigo-Torres Lidia"/>
            <person name="Arahal R.David."/>
        </authorList>
    </citation>
    <scope>NUCLEOTIDE SEQUENCE [LARGE SCALE GENOMIC DNA]</scope>
    <source>
        <strain evidence="9">CECT 8713</strain>
    </source>
</reference>
<gene>
    <name evidence="8" type="primary">iclR_1</name>
    <name evidence="8" type="ORF">GMA8713_01215</name>
</gene>
<dbReference type="InterPro" id="IPR036388">
    <property type="entry name" value="WH-like_DNA-bd_sf"/>
</dbReference>
<dbReference type="OrthoDB" id="9807558at2"/>
<dbReference type="Gene3D" id="1.10.10.10">
    <property type="entry name" value="Winged helix-like DNA-binding domain superfamily/Winged helix DNA-binding domain"/>
    <property type="match status" value="1"/>
</dbReference>
<keyword evidence="9" id="KW-1185">Reference proteome</keyword>
<evidence type="ECO:0000256" key="4">
    <source>
        <dbReference type="ARBA" id="ARBA00040379"/>
    </source>
</evidence>
<dbReference type="PROSITE" id="PS51078">
    <property type="entry name" value="ICLR_ED"/>
    <property type="match status" value="1"/>
</dbReference>
<dbReference type="Pfam" id="PF09339">
    <property type="entry name" value="HTH_IclR"/>
    <property type="match status" value="1"/>
</dbReference>
<dbReference type="InterPro" id="IPR036390">
    <property type="entry name" value="WH_DNA-bd_sf"/>
</dbReference>
<dbReference type="EMBL" id="FIZY01000008">
    <property type="protein sequence ID" value="CZF79999.1"/>
    <property type="molecule type" value="Genomic_DNA"/>
</dbReference>
<accession>A0A128EZL6</accession>
<keyword evidence="3" id="KW-0804">Transcription</keyword>
<feature type="domain" description="HTH iclR-type" evidence="6">
    <location>
        <begin position="15"/>
        <end position="77"/>
    </location>
</feature>
<evidence type="ECO:0000259" key="7">
    <source>
        <dbReference type="PROSITE" id="PS51078"/>
    </source>
</evidence>
<dbReference type="Proteomes" id="UP000073601">
    <property type="component" value="Unassembled WGS sequence"/>
</dbReference>
<dbReference type="GO" id="GO:0045892">
    <property type="term" value="P:negative regulation of DNA-templated transcription"/>
    <property type="evidence" value="ECO:0007669"/>
    <property type="project" value="TreeGrafter"/>
</dbReference>
<dbReference type="Gene3D" id="3.30.450.40">
    <property type="match status" value="1"/>
</dbReference>
<protein>
    <recommendedName>
        <fullName evidence="4">HTH-type transcriptional repressor AllR</fullName>
    </recommendedName>
    <alternativeName>
        <fullName evidence="5">Negative regulator of allantoin and glyoxylate utilization operons</fullName>
    </alternativeName>
</protein>
<feature type="domain" description="IclR-ED" evidence="7">
    <location>
        <begin position="78"/>
        <end position="261"/>
    </location>
</feature>
<evidence type="ECO:0000256" key="2">
    <source>
        <dbReference type="ARBA" id="ARBA00023125"/>
    </source>
</evidence>
<evidence type="ECO:0000313" key="8">
    <source>
        <dbReference type="EMBL" id="CZF79999.1"/>
    </source>
</evidence>
<evidence type="ECO:0000256" key="3">
    <source>
        <dbReference type="ARBA" id="ARBA00023163"/>
    </source>
</evidence>
<dbReference type="PANTHER" id="PTHR30136:SF24">
    <property type="entry name" value="HTH-TYPE TRANSCRIPTIONAL REPRESSOR ALLR"/>
    <property type="match status" value="1"/>
</dbReference>
<dbReference type="AlphaFoldDB" id="A0A128EZL6"/>
<dbReference type="SUPFAM" id="SSF46785">
    <property type="entry name" value="Winged helix' DNA-binding domain"/>
    <property type="match status" value="1"/>
</dbReference>
<dbReference type="PROSITE" id="PS51077">
    <property type="entry name" value="HTH_ICLR"/>
    <property type="match status" value="1"/>
</dbReference>
<keyword evidence="1" id="KW-0805">Transcription regulation</keyword>
<dbReference type="InterPro" id="IPR050707">
    <property type="entry name" value="HTH_MetabolicPath_Reg"/>
</dbReference>
<evidence type="ECO:0000259" key="6">
    <source>
        <dbReference type="PROSITE" id="PS51077"/>
    </source>
</evidence>
<dbReference type="PANTHER" id="PTHR30136">
    <property type="entry name" value="HELIX-TURN-HELIX TRANSCRIPTIONAL REGULATOR, ICLR FAMILY"/>
    <property type="match status" value="1"/>
</dbReference>
<sequence>MKTKNKSDLAVVDGDTPTLRLFSLLELIAKKDEFFSLQDLTEETNIPKPSLHRMLQQLESAGIIQRDGDDRHYGKGARLRHMAENVLLNSTTHSARHNLLSQLRDEVGESCNLTSLSGGEVIYVDRVETEAPLRFHLHPGSRVPVHCSATGKLFLANMTPSQRRRLLGNSEMTAFTEKTITDLASLEEELENVRACGYAIDNEEFLPGLLCVAVLVPSKRGKSNLAVAIQAPIMRLKADQALHFLPALQRASLAFAKIEEESWGEDS</sequence>
<dbReference type="RefSeq" id="WP_002538697.1">
    <property type="nucleotide sequence ID" value="NZ_CAWRCI010000008.1"/>
</dbReference>
<dbReference type="InterPro" id="IPR029016">
    <property type="entry name" value="GAF-like_dom_sf"/>
</dbReference>
<organism evidence="8 9">
    <name type="scientific">Grimontia marina</name>
    <dbReference type="NCBI Taxonomy" id="646534"/>
    <lineage>
        <taxon>Bacteria</taxon>
        <taxon>Pseudomonadati</taxon>
        <taxon>Pseudomonadota</taxon>
        <taxon>Gammaproteobacteria</taxon>
        <taxon>Vibrionales</taxon>
        <taxon>Vibrionaceae</taxon>
        <taxon>Grimontia</taxon>
    </lineage>
</organism>
<dbReference type="GO" id="GO:0003700">
    <property type="term" value="F:DNA-binding transcription factor activity"/>
    <property type="evidence" value="ECO:0007669"/>
    <property type="project" value="TreeGrafter"/>
</dbReference>
<evidence type="ECO:0000256" key="1">
    <source>
        <dbReference type="ARBA" id="ARBA00023015"/>
    </source>
</evidence>
<dbReference type="InterPro" id="IPR014757">
    <property type="entry name" value="Tscrpt_reg_IclR_C"/>
</dbReference>
<dbReference type="GO" id="GO:0003677">
    <property type="term" value="F:DNA binding"/>
    <property type="evidence" value="ECO:0007669"/>
    <property type="project" value="UniProtKB-KW"/>
</dbReference>
<evidence type="ECO:0000313" key="9">
    <source>
        <dbReference type="Proteomes" id="UP000073601"/>
    </source>
</evidence>
<evidence type="ECO:0000256" key="5">
    <source>
        <dbReference type="ARBA" id="ARBA00042627"/>
    </source>
</evidence>
<dbReference type="InterPro" id="IPR005471">
    <property type="entry name" value="Tscrpt_reg_IclR_N"/>
</dbReference>
<keyword evidence="2" id="KW-0238">DNA-binding</keyword>
<name>A0A128EZL6_9GAMM</name>
<dbReference type="SUPFAM" id="SSF55781">
    <property type="entry name" value="GAF domain-like"/>
    <property type="match status" value="1"/>
</dbReference>
<dbReference type="SMART" id="SM00346">
    <property type="entry name" value="HTH_ICLR"/>
    <property type="match status" value="1"/>
</dbReference>